<dbReference type="EMBL" id="JACORT010000003">
    <property type="protein sequence ID" value="MBC5783273.1"/>
    <property type="molecule type" value="Genomic_DNA"/>
</dbReference>
<dbReference type="AlphaFoldDB" id="A0A923MR38"/>
<dbReference type="Gene3D" id="3.40.50.620">
    <property type="entry name" value="HUPs"/>
    <property type="match status" value="1"/>
</dbReference>
<evidence type="ECO:0000313" key="5">
    <source>
        <dbReference type="Proteomes" id="UP000608513"/>
    </source>
</evidence>
<dbReference type="SUPFAM" id="SSF52402">
    <property type="entry name" value="Adenine nucleotide alpha hydrolases-like"/>
    <property type="match status" value="1"/>
</dbReference>
<comment type="similarity">
    <text evidence="1 2">Belongs to the universal stress protein A family.</text>
</comment>
<keyword evidence="5" id="KW-1185">Reference proteome</keyword>
<dbReference type="PIRSF" id="PIRSF006276">
    <property type="entry name" value="UspA"/>
    <property type="match status" value="1"/>
</dbReference>
<dbReference type="PANTHER" id="PTHR46268:SF15">
    <property type="entry name" value="UNIVERSAL STRESS PROTEIN HP_0031"/>
    <property type="match status" value="1"/>
</dbReference>
<keyword evidence="2" id="KW-0963">Cytoplasm</keyword>
<evidence type="ECO:0000256" key="1">
    <source>
        <dbReference type="ARBA" id="ARBA00008791"/>
    </source>
</evidence>
<comment type="subcellular location">
    <subcellularLocation>
        <location evidence="2">Cytoplasm</location>
    </subcellularLocation>
</comment>
<reference evidence="4" key="1">
    <citation type="submission" date="2020-08" db="EMBL/GenBank/DDBJ databases">
        <title>Ramlibacter sp. USB13 16S ribosomal RNA gene genome sequencing and assembly.</title>
        <authorList>
            <person name="Kang M."/>
        </authorList>
    </citation>
    <scope>NUCLEOTIDE SEQUENCE</scope>
    <source>
        <strain evidence="4">USB13</strain>
    </source>
</reference>
<comment type="caution">
    <text evidence="4">The sequence shown here is derived from an EMBL/GenBank/DDBJ whole genome shotgun (WGS) entry which is preliminary data.</text>
</comment>
<dbReference type="Pfam" id="PF00582">
    <property type="entry name" value="Usp"/>
    <property type="match status" value="1"/>
</dbReference>
<proteinExistence type="inferred from homology"/>
<feature type="domain" description="UspA" evidence="3">
    <location>
        <begin position="1"/>
        <end position="144"/>
    </location>
</feature>
<dbReference type="Proteomes" id="UP000608513">
    <property type="component" value="Unassembled WGS sequence"/>
</dbReference>
<dbReference type="InterPro" id="IPR006015">
    <property type="entry name" value="Universal_stress_UspA"/>
</dbReference>
<dbReference type="PANTHER" id="PTHR46268">
    <property type="entry name" value="STRESS RESPONSE PROTEIN NHAX"/>
    <property type="match status" value="1"/>
</dbReference>
<protein>
    <recommendedName>
        <fullName evidence="2">Universal stress protein</fullName>
    </recommendedName>
</protein>
<dbReference type="InterPro" id="IPR014729">
    <property type="entry name" value="Rossmann-like_a/b/a_fold"/>
</dbReference>
<organism evidence="4 5">
    <name type="scientific">Ramlibacter cellulosilyticus</name>
    <dbReference type="NCBI Taxonomy" id="2764187"/>
    <lineage>
        <taxon>Bacteria</taxon>
        <taxon>Pseudomonadati</taxon>
        <taxon>Pseudomonadota</taxon>
        <taxon>Betaproteobacteria</taxon>
        <taxon>Burkholderiales</taxon>
        <taxon>Comamonadaceae</taxon>
        <taxon>Ramlibacter</taxon>
    </lineage>
</organism>
<sequence>MFQRILLATDGSAASEHAARLAVDLAKVHGASVTGLYVVDPYPYLGIGESNPLGFQAYMSAALQHAADAHNKVLALCEQAGVSFQPRLAEDVAAASGILQTAKQAEADLIVVGSHGRTGIARLMLGSVASKVVAESPVPVLVAR</sequence>
<evidence type="ECO:0000259" key="3">
    <source>
        <dbReference type="Pfam" id="PF00582"/>
    </source>
</evidence>
<gene>
    <name evidence="4" type="ORF">H8N03_09980</name>
</gene>
<name>A0A923MR38_9BURK</name>
<dbReference type="GO" id="GO:0005737">
    <property type="term" value="C:cytoplasm"/>
    <property type="evidence" value="ECO:0007669"/>
    <property type="project" value="UniProtKB-SubCell"/>
</dbReference>
<dbReference type="CDD" id="cd00293">
    <property type="entry name" value="USP-like"/>
    <property type="match status" value="1"/>
</dbReference>
<dbReference type="RefSeq" id="WP_187076012.1">
    <property type="nucleotide sequence ID" value="NZ_JACORT010000003.1"/>
</dbReference>
<dbReference type="InterPro" id="IPR006016">
    <property type="entry name" value="UspA"/>
</dbReference>
<evidence type="ECO:0000313" key="4">
    <source>
        <dbReference type="EMBL" id="MBC5783273.1"/>
    </source>
</evidence>
<evidence type="ECO:0000256" key="2">
    <source>
        <dbReference type="PIRNR" id="PIRNR006276"/>
    </source>
</evidence>
<dbReference type="PRINTS" id="PR01438">
    <property type="entry name" value="UNVRSLSTRESS"/>
</dbReference>
<accession>A0A923MR38</accession>